<sequence length="51" mass="5781">MLRNKPSISSAELVIEATDLVEKFRKICIVDNVNLRIPKGTIYGFLVPKHL</sequence>
<dbReference type="EMBL" id="BMLW01000005">
    <property type="protein sequence ID" value="GGP10673.1"/>
    <property type="molecule type" value="Genomic_DNA"/>
</dbReference>
<evidence type="ECO:0000313" key="1">
    <source>
        <dbReference type="EMBL" id="GGP10673.1"/>
    </source>
</evidence>
<name>A0ABQ2NUB0_9BACI</name>
<evidence type="ECO:0000313" key="2">
    <source>
        <dbReference type="Proteomes" id="UP000641206"/>
    </source>
</evidence>
<comment type="caution">
    <text evidence="1">The sequence shown here is derived from an EMBL/GenBank/DDBJ whole genome shotgun (WGS) entry which is preliminary data.</text>
</comment>
<protein>
    <submittedName>
        <fullName evidence="1">Uncharacterized protein</fullName>
    </submittedName>
</protein>
<dbReference type="Proteomes" id="UP000641206">
    <property type="component" value="Unassembled WGS sequence"/>
</dbReference>
<gene>
    <name evidence="1" type="ORF">GCM10011346_19740</name>
</gene>
<organism evidence="1 2">
    <name type="scientific">Oceanobacillus neutriphilus</name>
    <dbReference type="NCBI Taxonomy" id="531815"/>
    <lineage>
        <taxon>Bacteria</taxon>
        <taxon>Bacillati</taxon>
        <taxon>Bacillota</taxon>
        <taxon>Bacilli</taxon>
        <taxon>Bacillales</taxon>
        <taxon>Bacillaceae</taxon>
        <taxon>Oceanobacillus</taxon>
    </lineage>
</organism>
<reference evidence="2" key="1">
    <citation type="journal article" date="2019" name="Int. J. Syst. Evol. Microbiol.">
        <title>The Global Catalogue of Microorganisms (GCM) 10K type strain sequencing project: providing services to taxonomists for standard genome sequencing and annotation.</title>
        <authorList>
            <consortium name="The Broad Institute Genomics Platform"/>
            <consortium name="The Broad Institute Genome Sequencing Center for Infectious Disease"/>
            <person name="Wu L."/>
            <person name="Ma J."/>
        </authorList>
    </citation>
    <scope>NUCLEOTIDE SEQUENCE [LARGE SCALE GENOMIC DNA]</scope>
    <source>
        <strain evidence="2">CGMCC 1.7693</strain>
    </source>
</reference>
<keyword evidence="2" id="KW-1185">Reference proteome</keyword>
<proteinExistence type="predicted"/>
<accession>A0ABQ2NUB0</accession>